<dbReference type="CDD" id="cd00161">
    <property type="entry name" value="beta-trefoil_Ricin-like"/>
    <property type="match status" value="1"/>
</dbReference>
<keyword evidence="5" id="KW-1185">Reference proteome</keyword>
<protein>
    <submittedName>
        <fullName evidence="4">Ricin-type beta-trefoil lectin domain-containing protein</fullName>
    </submittedName>
</protein>
<evidence type="ECO:0000313" key="5">
    <source>
        <dbReference type="Proteomes" id="UP000219612"/>
    </source>
</evidence>
<dbReference type="AlphaFoldDB" id="A0A285JNF7"/>
<dbReference type="SUPFAM" id="SSF51110">
    <property type="entry name" value="alpha-D-mannose-specific plant lectins"/>
    <property type="match status" value="1"/>
</dbReference>
<dbReference type="Gene3D" id="2.90.10.10">
    <property type="entry name" value="Bulb-type lectin domain"/>
    <property type="match status" value="2"/>
</dbReference>
<evidence type="ECO:0000259" key="3">
    <source>
        <dbReference type="PROSITE" id="PS50927"/>
    </source>
</evidence>
<sequence>MTVTATLTTLLAGPALAAPAPTPVTPSSAAPKPAAGAKTKAPASIKAADAAPMTAKAAEALAVDDGLPTSEEEKVRAANEIGVEADSEWLSQTDRNFVFKIWQNSENYALIRVAAELALGADNATVEDVCKEFILKGIFDAKLADDAKKISDEAAAREARDLKRAAYAAAGVALDTTGRMLTLSERDVVIEIWTKAAGARVKAAAVAVINGTAAQQHEFLATGVMAAAEQDVQDAIKAAEDAGAAEQARLAREGSMKAAAAILGIVADPGKLAMTDDNFVRWIWELVDTDENRIEIRAAAERALRSSDAAVWRAFIDTGMREADRRDLVRELAEREAADRAAVQSIRTKAQADGNDNIVTAATQALWGDALFVSDFIRVGQYRVAPDAANRPSAKQWQWSNGNSGLCLAADAESVTDGKQLVQTTCSYDNEKYRWIGMRVYNTGGQYRIINAWDRSKCVSLADKTGGGGANGVNFVIRKCDGGADQFFYYTKQGDNYVWTNELTNKAITVLNASKVAGAATITYDVNNGTNQQWAPVNTKLVTGAELSEAKFLHSTFGHTLRLQSDGNVVVSKGPRAVWATNTTTGTRFVNQRDGNLVLYTAAGAAIWSSKTYGQGPSTLKLQNDGNLVLYRNDTGAAIWSTDLWDRAITSVLNNKCVTAPSFTQGVQLEMRPCNGGNTQKFMFKDSFISFGGMCIDVDHSGTANGTKVQMWGCNNGVAQKWLFYSDGTIRNPNSGKCLDIPNSNTADGVKLDIWTCGTGNNHKWK</sequence>
<proteinExistence type="predicted"/>
<dbReference type="Gene3D" id="2.80.10.50">
    <property type="match status" value="2"/>
</dbReference>
<dbReference type="CDD" id="cd23418">
    <property type="entry name" value="beta-trefoil_Ricin_XLN-like"/>
    <property type="match status" value="1"/>
</dbReference>
<dbReference type="PROSITE" id="PS50231">
    <property type="entry name" value="RICIN_B_LECTIN"/>
    <property type="match status" value="2"/>
</dbReference>
<dbReference type="InterPro" id="IPR000772">
    <property type="entry name" value="Ricin_B_lectin"/>
</dbReference>
<dbReference type="SMART" id="SM00108">
    <property type="entry name" value="B_lectin"/>
    <property type="match status" value="1"/>
</dbReference>
<evidence type="ECO:0000313" key="4">
    <source>
        <dbReference type="EMBL" id="SNY61834.1"/>
    </source>
</evidence>
<dbReference type="Pfam" id="PF00652">
    <property type="entry name" value="Ricin_B_lectin"/>
    <property type="match status" value="2"/>
</dbReference>
<dbReference type="PROSITE" id="PS50927">
    <property type="entry name" value="BULB_LECTIN"/>
    <property type="match status" value="1"/>
</dbReference>
<dbReference type="CDD" id="cd00028">
    <property type="entry name" value="B_lectin"/>
    <property type="match status" value="1"/>
</dbReference>
<reference evidence="4 5" key="1">
    <citation type="submission" date="2017-09" db="EMBL/GenBank/DDBJ databases">
        <authorList>
            <person name="Ehlers B."/>
            <person name="Leendertz F.H."/>
        </authorList>
    </citation>
    <scope>NUCLEOTIDE SEQUENCE [LARGE SCALE GENOMIC DNA]</scope>
    <source>
        <strain evidence="4 5">CGMCC 4.6857</strain>
    </source>
</reference>
<dbReference type="GO" id="GO:0030246">
    <property type="term" value="F:carbohydrate binding"/>
    <property type="evidence" value="ECO:0007669"/>
    <property type="project" value="UniProtKB-KW"/>
</dbReference>
<dbReference type="EMBL" id="OBDY01000023">
    <property type="protein sequence ID" value="SNY61834.1"/>
    <property type="molecule type" value="Genomic_DNA"/>
</dbReference>
<feature type="region of interest" description="Disordered" evidence="1">
    <location>
        <begin position="16"/>
        <end position="42"/>
    </location>
</feature>
<evidence type="ECO:0000256" key="1">
    <source>
        <dbReference type="SAM" id="MobiDB-lite"/>
    </source>
</evidence>
<dbReference type="InterPro" id="IPR035992">
    <property type="entry name" value="Ricin_B-like_lectins"/>
</dbReference>
<evidence type="ECO:0000256" key="2">
    <source>
        <dbReference type="SAM" id="SignalP"/>
    </source>
</evidence>
<dbReference type="Proteomes" id="UP000219612">
    <property type="component" value="Unassembled WGS sequence"/>
</dbReference>
<dbReference type="SUPFAM" id="SSF50370">
    <property type="entry name" value="Ricin B-like lectins"/>
    <property type="match status" value="2"/>
</dbReference>
<feature type="chain" id="PRO_5039339433" evidence="2">
    <location>
        <begin position="18"/>
        <end position="766"/>
    </location>
</feature>
<feature type="domain" description="Bulb-type lectin" evidence="3">
    <location>
        <begin position="538"/>
        <end position="643"/>
    </location>
</feature>
<organism evidence="4 5">
    <name type="scientific">Paractinoplanes atraurantiacus</name>
    <dbReference type="NCBI Taxonomy" id="1036182"/>
    <lineage>
        <taxon>Bacteria</taxon>
        <taxon>Bacillati</taxon>
        <taxon>Actinomycetota</taxon>
        <taxon>Actinomycetes</taxon>
        <taxon>Micromonosporales</taxon>
        <taxon>Micromonosporaceae</taxon>
        <taxon>Paractinoplanes</taxon>
    </lineage>
</organism>
<keyword evidence="4" id="KW-0430">Lectin</keyword>
<keyword evidence="2" id="KW-0732">Signal</keyword>
<dbReference type="InterPro" id="IPR036426">
    <property type="entry name" value="Bulb-type_lectin_dom_sf"/>
</dbReference>
<dbReference type="InterPro" id="IPR001480">
    <property type="entry name" value="Bulb-type_lectin_dom"/>
</dbReference>
<feature type="signal peptide" evidence="2">
    <location>
        <begin position="1"/>
        <end position="17"/>
    </location>
</feature>
<dbReference type="SMART" id="SM00458">
    <property type="entry name" value="RICIN"/>
    <property type="match status" value="2"/>
</dbReference>
<accession>A0A285JNF7</accession>
<gene>
    <name evidence="4" type="ORF">SAMN05421748_12327</name>
</gene>
<name>A0A285JNF7_9ACTN</name>